<evidence type="ECO:0000313" key="2">
    <source>
        <dbReference type="EMBL" id="GFQ98529.1"/>
    </source>
</evidence>
<name>A0A8X6I5G6_TRICU</name>
<evidence type="ECO:0000313" key="3">
    <source>
        <dbReference type="Proteomes" id="UP000887116"/>
    </source>
</evidence>
<proteinExistence type="predicted"/>
<protein>
    <submittedName>
        <fullName evidence="2">Uncharacterized protein</fullName>
    </submittedName>
</protein>
<comment type="caution">
    <text evidence="2">The sequence shown here is derived from an EMBL/GenBank/DDBJ whole genome shotgun (WGS) entry which is preliminary data.</text>
</comment>
<organism evidence="2 3">
    <name type="scientific">Trichonephila clavata</name>
    <name type="common">Joro spider</name>
    <name type="synonym">Nephila clavata</name>
    <dbReference type="NCBI Taxonomy" id="2740835"/>
    <lineage>
        <taxon>Eukaryota</taxon>
        <taxon>Metazoa</taxon>
        <taxon>Ecdysozoa</taxon>
        <taxon>Arthropoda</taxon>
        <taxon>Chelicerata</taxon>
        <taxon>Arachnida</taxon>
        <taxon>Araneae</taxon>
        <taxon>Araneomorphae</taxon>
        <taxon>Entelegynae</taxon>
        <taxon>Araneoidea</taxon>
        <taxon>Nephilidae</taxon>
        <taxon>Trichonephila</taxon>
    </lineage>
</organism>
<accession>A0A8X6I5G6</accession>
<dbReference type="AlphaFoldDB" id="A0A8X6I5G6"/>
<reference evidence="2" key="1">
    <citation type="submission" date="2020-07" db="EMBL/GenBank/DDBJ databases">
        <title>Multicomponent nature underlies the extraordinary mechanical properties of spider dragline silk.</title>
        <authorList>
            <person name="Kono N."/>
            <person name="Nakamura H."/>
            <person name="Mori M."/>
            <person name="Yoshida Y."/>
            <person name="Ohtoshi R."/>
            <person name="Malay A.D."/>
            <person name="Moran D.A.P."/>
            <person name="Tomita M."/>
            <person name="Numata K."/>
            <person name="Arakawa K."/>
        </authorList>
    </citation>
    <scope>NUCLEOTIDE SEQUENCE</scope>
</reference>
<dbReference type="EMBL" id="BMAO01034731">
    <property type="protein sequence ID" value="GFQ98529.1"/>
    <property type="molecule type" value="Genomic_DNA"/>
</dbReference>
<dbReference type="Proteomes" id="UP000887116">
    <property type="component" value="Unassembled WGS sequence"/>
</dbReference>
<feature type="compositionally biased region" description="Polar residues" evidence="1">
    <location>
        <begin position="62"/>
        <end position="71"/>
    </location>
</feature>
<keyword evidence="3" id="KW-1185">Reference proteome</keyword>
<evidence type="ECO:0000256" key="1">
    <source>
        <dbReference type="SAM" id="MobiDB-lite"/>
    </source>
</evidence>
<sequence length="82" mass="9080">MKSLSDHIRSEHNGLVYLTTEGPTHTKVMRFQENLVVDASNCPSTLTFQVLFPEDLTTPSLTGAPRTNTCPDGNPWTALQHL</sequence>
<gene>
    <name evidence="2" type="ORF">TNCT_166721</name>
</gene>
<feature type="region of interest" description="Disordered" evidence="1">
    <location>
        <begin position="62"/>
        <end position="82"/>
    </location>
</feature>